<feature type="compositionally biased region" description="Polar residues" evidence="1">
    <location>
        <begin position="1302"/>
        <end position="1312"/>
    </location>
</feature>
<accession>A0A660KR61</accession>
<dbReference type="Proteomes" id="UP000327013">
    <property type="component" value="Chromosome 4"/>
</dbReference>
<evidence type="ECO:0000313" key="3">
    <source>
        <dbReference type="Proteomes" id="UP000327013"/>
    </source>
</evidence>
<feature type="region of interest" description="Disordered" evidence="1">
    <location>
        <begin position="950"/>
        <end position="972"/>
    </location>
</feature>
<feature type="compositionally biased region" description="Low complexity" evidence="1">
    <location>
        <begin position="370"/>
        <end position="380"/>
    </location>
</feature>
<keyword evidence="3" id="KW-1185">Reference proteome</keyword>
<feature type="compositionally biased region" description="Polar residues" evidence="1">
    <location>
        <begin position="950"/>
        <end position="959"/>
    </location>
</feature>
<proteinExistence type="predicted"/>
<protein>
    <submittedName>
        <fullName evidence="2">Uncharacterized protein</fullName>
    </submittedName>
</protein>
<dbReference type="OrthoDB" id="1931260at2759"/>
<evidence type="ECO:0000256" key="1">
    <source>
        <dbReference type="SAM" id="MobiDB-lite"/>
    </source>
</evidence>
<gene>
    <name evidence="2" type="ORF">FH972_011382</name>
</gene>
<feature type="region of interest" description="Disordered" evidence="1">
    <location>
        <begin position="366"/>
        <end position="392"/>
    </location>
</feature>
<dbReference type="InterPro" id="IPR045882">
    <property type="entry name" value="GPT1/2"/>
</dbReference>
<feature type="compositionally biased region" description="Polar residues" evidence="1">
    <location>
        <begin position="239"/>
        <end position="289"/>
    </location>
</feature>
<reference evidence="2 3" key="1">
    <citation type="submission" date="2019-06" db="EMBL/GenBank/DDBJ databases">
        <title>A chromosomal-level reference genome of Carpinus fangiana (Coryloideae, Betulaceae).</title>
        <authorList>
            <person name="Yang X."/>
            <person name="Wang Z."/>
            <person name="Zhang L."/>
            <person name="Hao G."/>
            <person name="Liu J."/>
            <person name="Yang Y."/>
        </authorList>
    </citation>
    <scope>NUCLEOTIDE SEQUENCE [LARGE SCALE GENOMIC DNA]</scope>
    <source>
        <strain evidence="2">Cfa_2016G</strain>
        <tissue evidence="2">Leaf</tissue>
    </source>
</reference>
<feature type="region of interest" description="Disordered" evidence="1">
    <location>
        <begin position="194"/>
        <end position="289"/>
    </location>
</feature>
<dbReference type="PANTHER" id="PTHR33737:SF19">
    <property type="entry name" value="BNAA10G12980D PROTEIN"/>
    <property type="match status" value="1"/>
</dbReference>
<feature type="region of interest" description="Disordered" evidence="1">
    <location>
        <begin position="521"/>
        <end position="542"/>
    </location>
</feature>
<organism evidence="2 3">
    <name type="scientific">Carpinus fangiana</name>
    <dbReference type="NCBI Taxonomy" id="176857"/>
    <lineage>
        <taxon>Eukaryota</taxon>
        <taxon>Viridiplantae</taxon>
        <taxon>Streptophyta</taxon>
        <taxon>Embryophyta</taxon>
        <taxon>Tracheophyta</taxon>
        <taxon>Spermatophyta</taxon>
        <taxon>Magnoliopsida</taxon>
        <taxon>eudicotyledons</taxon>
        <taxon>Gunneridae</taxon>
        <taxon>Pentapetalae</taxon>
        <taxon>rosids</taxon>
        <taxon>fabids</taxon>
        <taxon>Fagales</taxon>
        <taxon>Betulaceae</taxon>
        <taxon>Carpinus</taxon>
    </lineage>
</organism>
<evidence type="ECO:0000313" key="2">
    <source>
        <dbReference type="EMBL" id="KAE8038917.1"/>
    </source>
</evidence>
<feature type="region of interest" description="Disordered" evidence="1">
    <location>
        <begin position="1264"/>
        <end position="1312"/>
    </location>
</feature>
<sequence>MDPDLSLLEISDEDDSLLLQIPNDDASMLSSSNNNSGNNNNYFLCSPLQIHGPKRAVHPPPLGPPLVESKVGGENAENPCSSLLTDGINKENVNANKSEVPKLSMEPQQMKRRKKGGGYNLRKSLAWDRAFFTEKGVLDPVELSMISGGFSKVSEEMLPCIPEEGRESLSGVLDCTRDSADLQALEENLFKELSSSSMKKDRKRGGCLLPKHGSSARDNVSPAAEVSAAVTVQRKIESKASSGNTRSAQKNSKSGPANKSSTVGTSVRQARRNVVSSASEKHPSTNLQCPSVTAAAATKGLEVIPDPLGPSTSHKPNSHDSGSNKSAVSLPQNACYAGGNMHHPQLQTAKPSGLRMPSPSMGFFGQPKASSLRSPLQRSSQPHKFKSNIPNFRKPDAINHIHDLRPPTHPGKIPNVVNDVRTIGGNMEEVLCSSLECSDPSTVNPASHNRQDEKVKSVLKMNNRQKVEVKVPCQALKYQQQLHSIIDDVEQQVLEQAEPYKTEMISHSMDVELQKIDDKFPLQEGAPCGRDSSGTELEKHPSISCLSPAVQDKGVSGTNGLIDHQAVEDQPYNLALTNGGAFSGSNSGAASYNTWSTLKANDDWLSGADKVKEQSGEQAELMKPFTCNDDKMSSESQRLWANDASLLEDSGAPEESQKFSCMAAVSPKVQDCIETEVERSHDATGRSSLSTSTGDNQLVVVVDEVNKRFGEELELHQNIESVKLEASGACESNSKSSGGLCLIPAAMQTCGHDMAKTVECQYAEDAPSISVDSEPVVENYNSSIETQFRHDMELHGQVSSMELDMMVENHMPGSGCPKSGDYSASELENPQTSPALHIESGSGIDDVIQREDMEEKKCTLSTKNHHSISEYQTGDDSGSSDLDTSIMHIDLLSSKHSTNEHSVERAKLILPCPLEADTMSYEENKSPETYHSLLFTKSQSFVGSMKLNSRTMPDNSKVQGSGGSGLESPHGLSQHKHVDQATKEVGFNDMFKKSHVVQSPDGGILVDSCDSGASILEVNNQCQMVVDDVNDQSGHPELPKSILVVERVFQQDDLLLATTTSGELNKENVFGVSEQSDVYGSESESVELFSHVTPASQDNGLDADQEAECLHMHDAVTGSVNLEPLVENPEHYSDEKLWHDNGLSGQASSSEAAKLSTDQISGAVASCNSKPFCSLNEESRLSAISVHASEREAETSISQSCEMQQDLDQATYATEDQDATVQLRKPEDDEKEEALLVKPPPHAVPFSDEWLAAFEAAGEEILTMKSGAVQNSPPDKCPQEPGPWSPVKKKNNQGIGPFDCTKYTNIPSSSSQ</sequence>
<dbReference type="EMBL" id="CM017324">
    <property type="protein sequence ID" value="KAE8038917.1"/>
    <property type="molecule type" value="Genomic_DNA"/>
</dbReference>
<feature type="compositionally biased region" description="Polar residues" evidence="1">
    <location>
        <begin position="310"/>
        <end position="332"/>
    </location>
</feature>
<feature type="region of interest" description="Disordered" evidence="1">
    <location>
        <begin position="303"/>
        <end position="354"/>
    </location>
</feature>
<feature type="region of interest" description="Disordered" evidence="1">
    <location>
        <begin position="816"/>
        <end position="839"/>
    </location>
</feature>
<dbReference type="PANTHER" id="PTHR33737">
    <property type="entry name" value="OS05G0121800 PROTEIN"/>
    <property type="match status" value="1"/>
</dbReference>
<name>A0A660KR61_9ROSI</name>
<dbReference type="GO" id="GO:0008017">
    <property type="term" value="F:microtubule binding"/>
    <property type="evidence" value="ECO:0007669"/>
    <property type="project" value="InterPro"/>
</dbReference>